<accession>A0AAF0R678</accession>
<dbReference type="EMBL" id="CP133617">
    <property type="protein sequence ID" value="WMV34622.1"/>
    <property type="molecule type" value="Genomic_DNA"/>
</dbReference>
<name>A0AAF0R678_SOLVR</name>
<organism evidence="1 2">
    <name type="scientific">Solanum verrucosum</name>
    <dbReference type="NCBI Taxonomy" id="315347"/>
    <lineage>
        <taxon>Eukaryota</taxon>
        <taxon>Viridiplantae</taxon>
        <taxon>Streptophyta</taxon>
        <taxon>Embryophyta</taxon>
        <taxon>Tracheophyta</taxon>
        <taxon>Spermatophyta</taxon>
        <taxon>Magnoliopsida</taxon>
        <taxon>eudicotyledons</taxon>
        <taxon>Gunneridae</taxon>
        <taxon>Pentapetalae</taxon>
        <taxon>asterids</taxon>
        <taxon>lamiids</taxon>
        <taxon>Solanales</taxon>
        <taxon>Solanaceae</taxon>
        <taxon>Solanoideae</taxon>
        <taxon>Solaneae</taxon>
        <taxon>Solanum</taxon>
    </lineage>
</organism>
<dbReference type="AlphaFoldDB" id="A0AAF0R678"/>
<proteinExistence type="predicted"/>
<dbReference type="Proteomes" id="UP001234989">
    <property type="component" value="Chromosome 6"/>
</dbReference>
<keyword evidence="2" id="KW-1185">Reference proteome</keyword>
<protein>
    <submittedName>
        <fullName evidence="1">Uncharacterized protein</fullName>
    </submittedName>
</protein>
<gene>
    <name evidence="1" type="ORF">MTR67_028007</name>
</gene>
<evidence type="ECO:0000313" key="1">
    <source>
        <dbReference type="EMBL" id="WMV34622.1"/>
    </source>
</evidence>
<sequence>MSLSLYMLRKNLIGYWLFVSLNNKSINVYDSYREAGHDRNHKFEVEKLAQLIPLKITMNDYYKNRGIDRKWVL</sequence>
<reference evidence="1" key="1">
    <citation type="submission" date="2023-08" db="EMBL/GenBank/DDBJ databases">
        <title>A de novo genome assembly of Solanum verrucosum Schlechtendal, a Mexican diploid species geographically isolated from the other diploid A-genome species in potato relatives.</title>
        <authorList>
            <person name="Hosaka K."/>
        </authorList>
    </citation>
    <scope>NUCLEOTIDE SEQUENCE</scope>
    <source>
        <tissue evidence="1">Young leaves</tissue>
    </source>
</reference>
<evidence type="ECO:0000313" key="2">
    <source>
        <dbReference type="Proteomes" id="UP001234989"/>
    </source>
</evidence>